<gene>
    <name evidence="1" type="ORF">HLPCO_002930</name>
</gene>
<proteinExistence type="predicted"/>
<reference evidence="1 2" key="2">
    <citation type="journal article" date="2013" name="PLoS ONE">
        <title>INDIGO - INtegrated Data Warehouse of MIcrobial GenOmes with Examples from the Red Sea Extremophiles.</title>
        <authorList>
            <person name="Alam I."/>
            <person name="Antunes A."/>
            <person name="Kamau A.A."/>
            <person name="Ba Alawi W."/>
            <person name="Kalkatawi M."/>
            <person name="Stingl U."/>
            <person name="Bajic V.B."/>
        </authorList>
    </citation>
    <scope>NUCLEOTIDE SEQUENCE [LARGE SCALE GENOMIC DNA]</scope>
    <source>
        <strain evidence="1 2">SSD-17B</strain>
    </source>
</reference>
<name>F7PUU9_9MOLU</name>
<dbReference type="InParanoid" id="F7PUU9"/>
<dbReference type="Proteomes" id="UP000005707">
    <property type="component" value="Unassembled WGS sequence"/>
</dbReference>
<organism evidence="1 2">
    <name type="scientific">Haloplasma contractile SSD-17B</name>
    <dbReference type="NCBI Taxonomy" id="1033810"/>
    <lineage>
        <taxon>Bacteria</taxon>
        <taxon>Bacillati</taxon>
        <taxon>Mycoplasmatota</taxon>
        <taxon>Mollicutes</taxon>
        <taxon>Haloplasmatales</taxon>
        <taxon>Haloplasmataceae</taxon>
        <taxon>Haloplasma</taxon>
    </lineage>
</organism>
<evidence type="ECO:0000313" key="2">
    <source>
        <dbReference type="Proteomes" id="UP000005707"/>
    </source>
</evidence>
<sequence>MKYKSVSELANVRWISERRLRTPCSEGRIDGVVKVCRS</sequence>
<accession>F7PUU9</accession>
<comment type="caution">
    <text evidence="1">The sequence shown here is derived from an EMBL/GenBank/DDBJ whole genome shotgun (WGS) entry which is preliminary data.</text>
</comment>
<protein>
    <submittedName>
        <fullName evidence="1">Uncharacterized protein</fullName>
    </submittedName>
</protein>
<reference evidence="1 2" key="1">
    <citation type="journal article" date="2011" name="J. Bacteriol.">
        <title>Genome sequence of Haloplasma contractile, an unusual contractile bacterium from a deep-sea anoxic brine lake.</title>
        <authorList>
            <person name="Antunes A."/>
            <person name="Alam I."/>
            <person name="El Dorry H."/>
            <person name="Siam R."/>
            <person name="Robertson A."/>
            <person name="Bajic V.B."/>
            <person name="Stingl U."/>
        </authorList>
    </citation>
    <scope>NUCLEOTIDE SEQUENCE [LARGE SCALE GENOMIC DNA]</scope>
    <source>
        <strain evidence="1 2">SSD-17B</strain>
    </source>
</reference>
<dbReference type="EMBL" id="AFNU02000018">
    <property type="protein sequence ID" value="ERJ11039.1"/>
    <property type="molecule type" value="Genomic_DNA"/>
</dbReference>
<dbReference type="AlphaFoldDB" id="F7PUU9"/>
<keyword evidence="2" id="KW-1185">Reference proteome</keyword>
<evidence type="ECO:0000313" key="1">
    <source>
        <dbReference type="EMBL" id="ERJ11039.1"/>
    </source>
</evidence>